<sequence length="345" mass="40662">MNDFKEKYKTYKLKYYALEDPSILEQVKKELDETLKNNTAIDFEHKYNKYKARYLDAKRKRSINMITPIKDGMSYNEAKSAILDYLNKYVFIKGKEIYPFMHLRCGNRKNNKDIDPEKEPEQYINAFTLKDCVHTRTYGTREMQYITLKDETEWIRGAGGIGRLIGANYLQRVLSENKISYWDGVRTAFVRLNIDKDTIKFTLSPSRNNETLLVDSKDFTTFSLFVQNFGMGHMNDDAKKYSINDIQKITGYTDWGDGANVKVDRYGDAYIIDTEYGSFSYDNIDKLSDKTKNELIDKTFEFNIDQFQNLRQYETYRKVWNAKRMNEPKQVVVVPRAKTILDEDD</sequence>
<name>A0A6C0CAA1_9ZZZZ</name>
<dbReference type="EMBL" id="MN739370">
    <property type="protein sequence ID" value="QHT01371.1"/>
    <property type="molecule type" value="Genomic_DNA"/>
</dbReference>
<organism evidence="1">
    <name type="scientific">viral metagenome</name>
    <dbReference type="NCBI Taxonomy" id="1070528"/>
    <lineage>
        <taxon>unclassified sequences</taxon>
        <taxon>metagenomes</taxon>
        <taxon>organismal metagenomes</taxon>
    </lineage>
</organism>
<accession>A0A6C0CAA1</accession>
<proteinExistence type="predicted"/>
<dbReference type="AlphaFoldDB" id="A0A6C0CAA1"/>
<evidence type="ECO:0000313" key="1">
    <source>
        <dbReference type="EMBL" id="QHT01371.1"/>
    </source>
</evidence>
<protein>
    <submittedName>
        <fullName evidence="1">Uncharacterized protein</fullName>
    </submittedName>
</protein>
<reference evidence="1" key="1">
    <citation type="journal article" date="2020" name="Nature">
        <title>Giant virus diversity and host interactions through global metagenomics.</title>
        <authorList>
            <person name="Schulz F."/>
            <person name="Roux S."/>
            <person name="Paez-Espino D."/>
            <person name="Jungbluth S."/>
            <person name="Walsh D.A."/>
            <person name="Denef V.J."/>
            <person name="McMahon K.D."/>
            <person name="Konstantinidis K.T."/>
            <person name="Eloe-Fadrosh E.A."/>
            <person name="Kyrpides N.C."/>
            <person name="Woyke T."/>
        </authorList>
    </citation>
    <scope>NUCLEOTIDE SEQUENCE</scope>
    <source>
        <strain evidence="1">GVMAG-M-3300020192-26</strain>
    </source>
</reference>